<evidence type="ECO:0000313" key="1">
    <source>
        <dbReference type="EMBL" id="GBG18641.1"/>
    </source>
</evidence>
<gene>
    <name evidence="1" type="ORF">NIES4072_23060</name>
</gene>
<dbReference type="AlphaFoldDB" id="A0A2R5FS49"/>
<accession>A0A2R5FS49</accession>
<name>A0A2R5FS49_NOSCO</name>
<comment type="caution">
    <text evidence="1">The sequence shown here is derived from an EMBL/GenBank/DDBJ whole genome shotgun (WGS) entry which is preliminary data.</text>
</comment>
<organism evidence="1 2">
    <name type="scientific">Nostoc commune NIES-4072</name>
    <dbReference type="NCBI Taxonomy" id="2005467"/>
    <lineage>
        <taxon>Bacteria</taxon>
        <taxon>Bacillati</taxon>
        <taxon>Cyanobacteriota</taxon>
        <taxon>Cyanophyceae</taxon>
        <taxon>Nostocales</taxon>
        <taxon>Nostocaceae</taxon>
        <taxon>Nostoc</taxon>
    </lineage>
</organism>
<dbReference type="Proteomes" id="UP000245124">
    <property type="component" value="Unassembled WGS sequence"/>
</dbReference>
<dbReference type="EMBL" id="BDUD01000001">
    <property type="protein sequence ID" value="GBG18641.1"/>
    <property type="molecule type" value="Genomic_DNA"/>
</dbReference>
<sequence length="49" mass="5234">MPIIALVQCIAIGLTPNSCTDAINRVSYGFDADLEALLNNLDQELSSPL</sequence>
<keyword evidence="2" id="KW-1185">Reference proteome</keyword>
<proteinExistence type="predicted"/>
<protein>
    <submittedName>
        <fullName evidence="1">Uncharacterized protein</fullName>
    </submittedName>
</protein>
<reference evidence="1 2" key="1">
    <citation type="submission" date="2017-06" db="EMBL/GenBank/DDBJ databases">
        <title>Genome sequencing of cyanobaciteial culture collection at National Institute for Environmental Studies (NIES).</title>
        <authorList>
            <person name="Hirose Y."/>
            <person name="Shimura Y."/>
            <person name="Fujisawa T."/>
            <person name="Nakamura Y."/>
            <person name="Kawachi M."/>
        </authorList>
    </citation>
    <scope>NUCLEOTIDE SEQUENCE [LARGE SCALE GENOMIC DNA]</scope>
    <source>
        <strain evidence="1 2">NIES-4072</strain>
    </source>
</reference>
<evidence type="ECO:0000313" key="2">
    <source>
        <dbReference type="Proteomes" id="UP000245124"/>
    </source>
</evidence>